<evidence type="ECO:0000313" key="8">
    <source>
        <dbReference type="Proteomes" id="UP001521181"/>
    </source>
</evidence>
<keyword evidence="3 5" id="KW-0732">Signal</keyword>
<gene>
    <name evidence="7" type="ORF">LZA78_12505</name>
</gene>
<dbReference type="SUPFAM" id="SSF53850">
    <property type="entry name" value="Periplasmic binding protein-like II"/>
    <property type="match status" value="1"/>
</dbReference>
<dbReference type="SMART" id="SM00062">
    <property type="entry name" value="PBPb"/>
    <property type="match status" value="1"/>
</dbReference>
<dbReference type="InterPro" id="IPR001638">
    <property type="entry name" value="Solute-binding_3/MltF_N"/>
</dbReference>
<comment type="subcellular location">
    <subcellularLocation>
        <location evidence="1">Cell envelope</location>
    </subcellularLocation>
</comment>
<dbReference type="PROSITE" id="PS01039">
    <property type="entry name" value="SBP_BACTERIAL_3"/>
    <property type="match status" value="1"/>
</dbReference>
<dbReference type="RefSeq" id="WP_233677274.1">
    <property type="nucleotide sequence ID" value="NZ_JAJUOS010000009.1"/>
</dbReference>
<dbReference type="Proteomes" id="UP001521181">
    <property type="component" value="Unassembled WGS sequence"/>
</dbReference>
<dbReference type="PANTHER" id="PTHR35936:SF17">
    <property type="entry name" value="ARGININE-BINDING EXTRACELLULAR PROTEIN ARTP"/>
    <property type="match status" value="1"/>
</dbReference>
<evidence type="ECO:0000313" key="7">
    <source>
        <dbReference type="EMBL" id="MCE5974308.1"/>
    </source>
</evidence>
<name>A0ABS8YXB0_9RHOB</name>
<protein>
    <submittedName>
        <fullName evidence="7">Transporter substrate-binding domain-containing protein</fullName>
    </submittedName>
</protein>
<comment type="similarity">
    <text evidence="2 4">Belongs to the bacterial solute-binding protein 3 family.</text>
</comment>
<dbReference type="Gene3D" id="3.40.190.10">
    <property type="entry name" value="Periplasmic binding protein-like II"/>
    <property type="match status" value="2"/>
</dbReference>
<dbReference type="EMBL" id="JAJUOS010000009">
    <property type="protein sequence ID" value="MCE5974308.1"/>
    <property type="molecule type" value="Genomic_DNA"/>
</dbReference>
<dbReference type="InterPro" id="IPR018313">
    <property type="entry name" value="SBP_3_CS"/>
</dbReference>
<sequence>MKKTLIALALLAASPVAAETLRIATEGAFPPFSEINANGEVVGFDIDIAKALCAKMERECEIIAMDWDGIIPGLVNDKYDAIVASMSITEERKQTVDFTNPYYSNYLVLLAKKGSGLTVDGIAQQAVGAQRASISSSWAEEQVGARGDLRLYDTLTASFTDLEAGRIDSIVSDYFPALDWLKDHPDFEVVGDRIDIGDQIGIAVRKDDAELRDALNVALEGIVADGTYGQISTGYFGTDIH</sequence>
<evidence type="ECO:0000256" key="3">
    <source>
        <dbReference type="ARBA" id="ARBA00022729"/>
    </source>
</evidence>
<keyword evidence="8" id="KW-1185">Reference proteome</keyword>
<evidence type="ECO:0000259" key="6">
    <source>
        <dbReference type="SMART" id="SM00062"/>
    </source>
</evidence>
<proteinExistence type="inferred from homology"/>
<comment type="caution">
    <text evidence="7">The sequence shown here is derived from an EMBL/GenBank/DDBJ whole genome shotgun (WGS) entry which is preliminary data.</text>
</comment>
<feature type="chain" id="PRO_5045719437" evidence="5">
    <location>
        <begin position="19"/>
        <end position="241"/>
    </location>
</feature>
<evidence type="ECO:0000256" key="4">
    <source>
        <dbReference type="RuleBase" id="RU003744"/>
    </source>
</evidence>
<dbReference type="Pfam" id="PF00497">
    <property type="entry name" value="SBP_bac_3"/>
    <property type="match status" value="1"/>
</dbReference>
<accession>A0ABS8YXB0</accession>
<reference evidence="7 8" key="1">
    <citation type="submission" date="2021-12" db="EMBL/GenBank/DDBJ databases">
        <title>Sinirhodobacter sp. WL0062 is a bacterium isolated from seawater.</title>
        <authorList>
            <person name="Wang L."/>
            <person name="He W."/>
            <person name="Zhang D.-F."/>
        </authorList>
    </citation>
    <scope>NUCLEOTIDE SEQUENCE [LARGE SCALE GENOMIC DNA]</scope>
    <source>
        <strain evidence="7 8">WL0062</strain>
    </source>
</reference>
<evidence type="ECO:0000256" key="1">
    <source>
        <dbReference type="ARBA" id="ARBA00004196"/>
    </source>
</evidence>
<evidence type="ECO:0000256" key="2">
    <source>
        <dbReference type="ARBA" id="ARBA00010333"/>
    </source>
</evidence>
<organism evidence="7 8">
    <name type="scientific">Rhodobacter flavimaris</name>
    <dbReference type="NCBI Taxonomy" id="2907145"/>
    <lineage>
        <taxon>Bacteria</taxon>
        <taxon>Pseudomonadati</taxon>
        <taxon>Pseudomonadota</taxon>
        <taxon>Alphaproteobacteria</taxon>
        <taxon>Rhodobacterales</taxon>
        <taxon>Rhodobacter group</taxon>
        <taxon>Rhodobacter</taxon>
    </lineage>
</organism>
<feature type="signal peptide" evidence="5">
    <location>
        <begin position="1"/>
        <end position="18"/>
    </location>
</feature>
<evidence type="ECO:0000256" key="5">
    <source>
        <dbReference type="SAM" id="SignalP"/>
    </source>
</evidence>
<feature type="domain" description="Solute-binding protein family 3/N-terminal" evidence="6">
    <location>
        <begin position="20"/>
        <end position="239"/>
    </location>
</feature>
<dbReference type="PANTHER" id="PTHR35936">
    <property type="entry name" value="MEMBRANE-BOUND LYTIC MUREIN TRANSGLYCOSYLASE F"/>
    <property type="match status" value="1"/>
</dbReference>